<evidence type="ECO:0000313" key="2">
    <source>
        <dbReference type="Proteomes" id="UP000317178"/>
    </source>
</evidence>
<dbReference type="Pfam" id="PF11211">
    <property type="entry name" value="DUF2997"/>
    <property type="match status" value="1"/>
</dbReference>
<dbReference type="InterPro" id="IPR021375">
    <property type="entry name" value="DUF2997"/>
</dbReference>
<dbReference type="AlphaFoldDB" id="A0A518CTT1"/>
<protein>
    <recommendedName>
        <fullName evidence="3">DUF2997 domain-containing protein</fullName>
    </recommendedName>
</protein>
<keyword evidence="2" id="KW-1185">Reference proteome</keyword>
<dbReference type="OrthoDB" id="288620at2"/>
<sequence length="63" mass="7000">MKQIEIIVSPEGSSRVVSRGYQGSGCQEATRQLEAALGKRLTETLTPEFYLTISNPSETQQRQ</sequence>
<organism evidence="1 2">
    <name type="scientific">Polystyrenella longa</name>
    <dbReference type="NCBI Taxonomy" id="2528007"/>
    <lineage>
        <taxon>Bacteria</taxon>
        <taxon>Pseudomonadati</taxon>
        <taxon>Planctomycetota</taxon>
        <taxon>Planctomycetia</taxon>
        <taxon>Planctomycetales</taxon>
        <taxon>Planctomycetaceae</taxon>
        <taxon>Polystyrenella</taxon>
    </lineage>
</organism>
<accession>A0A518CTT1</accession>
<evidence type="ECO:0000313" key="1">
    <source>
        <dbReference type="EMBL" id="QDU82625.1"/>
    </source>
</evidence>
<dbReference type="KEGG" id="plon:Pla110_43860"/>
<proteinExistence type="predicted"/>
<name>A0A518CTT1_9PLAN</name>
<dbReference type="Proteomes" id="UP000317178">
    <property type="component" value="Chromosome"/>
</dbReference>
<evidence type="ECO:0008006" key="3">
    <source>
        <dbReference type="Google" id="ProtNLM"/>
    </source>
</evidence>
<dbReference type="EMBL" id="CP036281">
    <property type="protein sequence ID" value="QDU82625.1"/>
    <property type="molecule type" value="Genomic_DNA"/>
</dbReference>
<dbReference type="RefSeq" id="WP_144998983.1">
    <property type="nucleotide sequence ID" value="NZ_CP036281.1"/>
</dbReference>
<reference evidence="1 2" key="1">
    <citation type="submission" date="2019-02" db="EMBL/GenBank/DDBJ databases">
        <title>Deep-cultivation of Planctomycetes and their phenomic and genomic characterization uncovers novel biology.</title>
        <authorList>
            <person name="Wiegand S."/>
            <person name="Jogler M."/>
            <person name="Boedeker C."/>
            <person name="Pinto D."/>
            <person name="Vollmers J."/>
            <person name="Rivas-Marin E."/>
            <person name="Kohn T."/>
            <person name="Peeters S.H."/>
            <person name="Heuer A."/>
            <person name="Rast P."/>
            <person name="Oberbeckmann S."/>
            <person name="Bunk B."/>
            <person name="Jeske O."/>
            <person name="Meyerdierks A."/>
            <person name="Storesund J.E."/>
            <person name="Kallscheuer N."/>
            <person name="Luecker S."/>
            <person name="Lage O.M."/>
            <person name="Pohl T."/>
            <person name="Merkel B.J."/>
            <person name="Hornburger P."/>
            <person name="Mueller R.-W."/>
            <person name="Bruemmer F."/>
            <person name="Labrenz M."/>
            <person name="Spormann A.M."/>
            <person name="Op den Camp H."/>
            <person name="Overmann J."/>
            <person name="Amann R."/>
            <person name="Jetten M.S.M."/>
            <person name="Mascher T."/>
            <person name="Medema M.H."/>
            <person name="Devos D.P."/>
            <person name="Kaster A.-K."/>
            <person name="Ovreas L."/>
            <person name="Rohde M."/>
            <person name="Galperin M.Y."/>
            <person name="Jogler C."/>
        </authorList>
    </citation>
    <scope>NUCLEOTIDE SEQUENCE [LARGE SCALE GENOMIC DNA]</scope>
    <source>
        <strain evidence="1 2">Pla110</strain>
    </source>
</reference>
<gene>
    <name evidence="1" type="ORF">Pla110_43860</name>
</gene>